<feature type="region of interest" description="Disordered" evidence="6">
    <location>
        <begin position="1"/>
        <end position="61"/>
    </location>
</feature>
<dbReference type="AlphaFoldDB" id="A0A8H3ETL6"/>
<evidence type="ECO:0000313" key="9">
    <source>
        <dbReference type="EMBL" id="CAF9912027.1"/>
    </source>
</evidence>
<name>A0A8H3ETL6_9LECA</name>
<dbReference type="Gene3D" id="1.20.1250.20">
    <property type="entry name" value="MFS general substrate transporter like domains"/>
    <property type="match status" value="1"/>
</dbReference>
<evidence type="ECO:0000256" key="7">
    <source>
        <dbReference type="SAM" id="Phobius"/>
    </source>
</evidence>
<evidence type="ECO:0000256" key="5">
    <source>
        <dbReference type="ARBA" id="ARBA00023136"/>
    </source>
</evidence>
<feature type="transmembrane region" description="Helical" evidence="7">
    <location>
        <begin position="137"/>
        <end position="159"/>
    </location>
</feature>
<dbReference type="GO" id="GO:0016020">
    <property type="term" value="C:membrane"/>
    <property type="evidence" value="ECO:0007669"/>
    <property type="project" value="UniProtKB-SubCell"/>
</dbReference>
<dbReference type="EMBL" id="CAJPDS010000011">
    <property type="protein sequence ID" value="CAF9912027.1"/>
    <property type="molecule type" value="Genomic_DNA"/>
</dbReference>
<feature type="region of interest" description="Disordered" evidence="6">
    <location>
        <begin position="557"/>
        <end position="579"/>
    </location>
</feature>
<dbReference type="Proteomes" id="UP000664521">
    <property type="component" value="Unassembled WGS sequence"/>
</dbReference>
<keyword evidence="2" id="KW-0813">Transport</keyword>
<feature type="compositionally biased region" description="Low complexity" evidence="6">
    <location>
        <begin position="29"/>
        <end position="44"/>
    </location>
</feature>
<feature type="transmembrane region" description="Helical" evidence="7">
    <location>
        <begin position="385"/>
        <end position="403"/>
    </location>
</feature>
<organism evidence="9 10">
    <name type="scientific">Heterodermia speciosa</name>
    <dbReference type="NCBI Taxonomy" id="116794"/>
    <lineage>
        <taxon>Eukaryota</taxon>
        <taxon>Fungi</taxon>
        <taxon>Dikarya</taxon>
        <taxon>Ascomycota</taxon>
        <taxon>Pezizomycotina</taxon>
        <taxon>Lecanoromycetes</taxon>
        <taxon>OSLEUM clade</taxon>
        <taxon>Lecanoromycetidae</taxon>
        <taxon>Caliciales</taxon>
        <taxon>Physciaceae</taxon>
        <taxon>Heterodermia</taxon>
    </lineage>
</organism>
<evidence type="ECO:0000313" key="10">
    <source>
        <dbReference type="Proteomes" id="UP000664521"/>
    </source>
</evidence>
<dbReference type="PRINTS" id="PR01035">
    <property type="entry name" value="TCRTETA"/>
</dbReference>
<gene>
    <name evidence="9" type="ORF">HETSPECPRED_000804</name>
</gene>
<evidence type="ECO:0000256" key="1">
    <source>
        <dbReference type="ARBA" id="ARBA00004141"/>
    </source>
</evidence>
<dbReference type="InterPro" id="IPR011701">
    <property type="entry name" value="MFS"/>
</dbReference>
<feature type="domain" description="Major facilitator superfamily (MFS) profile" evidence="8">
    <location>
        <begin position="66"/>
        <end position="552"/>
    </location>
</feature>
<dbReference type="PROSITE" id="PS50850">
    <property type="entry name" value="MFS"/>
    <property type="match status" value="1"/>
</dbReference>
<dbReference type="InterPro" id="IPR001958">
    <property type="entry name" value="Tet-R_TetA/multi-R_MdtG-like"/>
</dbReference>
<protein>
    <recommendedName>
        <fullName evidence="8">Major facilitator superfamily (MFS) profile domain-containing protein</fullName>
    </recommendedName>
</protein>
<comment type="caution">
    <text evidence="9">The sequence shown here is derived from an EMBL/GenBank/DDBJ whole genome shotgun (WGS) entry which is preliminary data.</text>
</comment>
<evidence type="ECO:0000259" key="8">
    <source>
        <dbReference type="PROSITE" id="PS50850"/>
    </source>
</evidence>
<proteinExistence type="predicted"/>
<dbReference type="GO" id="GO:0022857">
    <property type="term" value="F:transmembrane transporter activity"/>
    <property type="evidence" value="ECO:0007669"/>
    <property type="project" value="InterPro"/>
</dbReference>
<sequence>MGRPGVPVSQHRKSSTVHYQTFPTPPPKSKGQPPSLSPPSSSGSRQHGRTNSNNSNRARTPLPTKQLTMLAIIALCEQTALNSISPYLPQMASTFPEVDVGQVGLYVGLIASAFALAQFTTNFFWGWLSDRIGRKPVILAGTLLTAVGFIMFGFCRTLWQAVLVQVWMGLVNGNQGIVSSCLGEITDRSNQSRAFVYLPVIYGLGGITGPVLGGVLVAKGTVPTKEKPYPFLPPNLFSAGILMLDTVLSMFFLEESLEEAKSLPPLGKRISNLFTWAWQSVRSSRPNHLKSKDDSPLLQDGEPAANNSEDSEDEDSNADNHHVFPELLPRNSTKLSRRVIFCRDTICILASFMIFQIANISYNSLYPIFGATEPPIGRSLSPKEIGVTIGFAGAVTIIFQIGIFGKLREKMGNRVTYRVCMFAMVVAYLLTPWVGYKDADKGDGGMSSGQKWLWVELGFVLLIRAVAAVGCLTSALLLITNSAPNHSVLGTLNGLAQTLSAAGRAVGPFLAGGLFSLATHVHPKGEALAFGVFGGVTFIGFLTSFGIRDRKLEADNWNEEDRSQDGDDEDNNDESYDRLKKSGGMRGAVSYLYLMWGLFMKILEDELAPMIYLPPLRRLLLPAIILLTLIVFYRSSLRNHAFPPLVLHPSPAPPEGIHRAVSNLKTSTLPIFNTSHNYLSPPKQFYYSEGKGMNKTLFNTLTSPLLNPALDVLFKCPLKPNRFTNHIRLPSIIQNISQIQPGTKSDGRVFWNPTIISLPYWSKNQYLVVSRIVTDGNHQENVLCEANVCFVGNGKDARPGEKPCTEDDIHHVGPAGGMRCVTPITTLSVPPTPAEHCEGKFKTYVDIPGFHDPRIFWSGRGEPLMMVNTQFVSSPSPLPVHLALLIRSRYGCFGLWLIDLRTLHPPLSTLLTTSPKYPSLGPLKSYPSLTELTRNPTSTRSPMEKNWMLFFPSTGESYIHYDLSTPRIGRTFAKLLGNGLTTTNLTDPLELPCLENLDASEPDPAKRGGTYHQATNSLHLVLCNRNDPTCRPTEANTVFFALIHHKFPNVLKLPLRYERYFIVWSASAPFSMLGMSKFPLLMANETASGWSPSQNWDDDPINRKIVAQTKRLQQVENIGSFKIKNRNGSSIAGGGGAIRNATEPFDGKGYWAYFTYTVSIAYAWGRDGDEAQDKNTGYLDDEVVLGIGVDDKGQGFARLKAGDLVSCLRACPGRRGK</sequence>
<comment type="subcellular location">
    <subcellularLocation>
        <location evidence="1">Membrane</location>
        <topology evidence="1">Multi-pass membrane protein</topology>
    </subcellularLocation>
</comment>
<keyword evidence="5 7" id="KW-0472">Membrane</keyword>
<feature type="transmembrane region" description="Helical" evidence="7">
    <location>
        <begin position="501"/>
        <end position="521"/>
    </location>
</feature>
<evidence type="ECO:0000256" key="3">
    <source>
        <dbReference type="ARBA" id="ARBA00022692"/>
    </source>
</evidence>
<dbReference type="PANTHER" id="PTHR23504:SF39">
    <property type="entry name" value="TRANSPORTER, PUTATIVE (AFU_ORTHOLOGUE AFUA_6G03860)-RELATED"/>
    <property type="match status" value="1"/>
</dbReference>
<feature type="transmembrane region" description="Helical" evidence="7">
    <location>
        <begin position="195"/>
        <end position="216"/>
    </location>
</feature>
<feature type="transmembrane region" description="Helical" evidence="7">
    <location>
        <begin position="236"/>
        <end position="253"/>
    </location>
</feature>
<keyword evidence="4 7" id="KW-1133">Transmembrane helix</keyword>
<keyword evidence="3 7" id="KW-0812">Transmembrane</keyword>
<keyword evidence="10" id="KW-1185">Reference proteome</keyword>
<feature type="transmembrane region" description="Helical" evidence="7">
    <location>
        <begin position="454"/>
        <end position="480"/>
    </location>
</feature>
<dbReference type="CDD" id="cd17330">
    <property type="entry name" value="MFS_SLC46_TetA_like"/>
    <property type="match status" value="1"/>
</dbReference>
<feature type="transmembrane region" description="Helical" evidence="7">
    <location>
        <begin position="615"/>
        <end position="633"/>
    </location>
</feature>
<dbReference type="SUPFAM" id="SSF103473">
    <property type="entry name" value="MFS general substrate transporter"/>
    <property type="match status" value="1"/>
</dbReference>
<reference evidence="9" key="1">
    <citation type="submission" date="2021-03" db="EMBL/GenBank/DDBJ databases">
        <authorList>
            <person name="Tagirdzhanova G."/>
        </authorList>
    </citation>
    <scope>NUCLEOTIDE SEQUENCE</scope>
</reference>
<evidence type="ECO:0000256" key="2">
    <source>
        <dbReference type="ARBA" id="ARBA00022448"/>
    </source>
</evidence>
<dbReference type="OrthoDB" id="10262656at2759"/>
<dbReference type="Pfam" id="PF07690">
    <property type="entry name" value="MFS_1"/>
    <property type="match status" value="1"/>
</dbReference>
<dbReference type="InterPro" id="IPR020846">
    <property type="entry name" value="MFS_dom"/>
</dbReference>
<feature type="transmembrane region" description="Helical" evidence="7">
    <location>
        <begin position="346"/>
        <end position="365"/>
    </location>
</feature>
<feature type="transmembrane region" description="Helical" evidence="7">
    <location>
        <begin position="105"/>
        <end position="125"/>
    </location>
</feature>
<evidence type="ECO:0000256" key="6">
    <source>
        <dbReference type="SAM" id="MobiDB-lite"/>
    </source>
</evidence>
<accession>A0A8H3ETL6</accession>
<feature type="transmembrane region" description="Helical" evidence="7">
    <location>
        <begin position="527"/>
        <end position="547"/>
    </location>
</feature>
<feature type="region of interest" description="Disordered" evidence="6">
    <location>
        <begin position="285"/>
        <end position="324"/>
    </location>
</feature>
<dbReference type="InterPro" id="IPR036259">
    <property type="entry name" value="MFS_trans_sf"/>
</dbReference>
<evidence type="ECO:0000256" key="4">
    <source>
        <dbReference type="ARBA" id="ARBA00022989"/>
    </source>
</evidence>
<dbReference type="PANTHER" id="PTHR23504">
    <property type="entry name" value="MAJOR FACILITATOR SUPERFAMILY DOMAIN-CONTAINING PROTEIN 10"/>
    <property type="match status" value="1"/>
</dbReference>
<feature type="transmembrane region" description="Helical" evidence="7">
    <location>
        <begin position="415"/>
        <end position="434"/>
    </location>
</feature>